<feature type="region of interest" description="Disordered" evidence="2">
    <location>
        <begin position="261"/>
        <end position="286"/>
    </location>
</feature>
<dbReference type="EMBL" id="CM029046">
    <property type="protein sequence ID" value="KAG2589453.1"/>
    <property type="molecule type" value="Genomic_DNA"/>
</dbReference>
<dbReference type="GO" id="GO:0071230">
    <property type="term" value="P:cellular response to amino acid stimulus"/>
    <property type="evidence" value="ECO:0007669"/>
    <property type="project" value="TreeGrafter"/>
</dbReference>
<dbReference type="PANTHER" id="PTHR12848">
    <property type="entry name" value="REGULATORY-ASSOCIATED PROTEIN OF MTOR"/>
    <property type="match status" value="1"/>
</dbReference>
<gene>
    <name evidence="3" type="ORF">PVAP13_5NG364481</name>
</gene>
<dbReference type="PROSITE" id="PS50082">
    <property type="entry name" value="WD_REPEATS_2"/>
    <property type="match status" value="1"/>
</dbReference>
<dbReference type="GO" id="GO:0030307">
    <property type="term" value="P:positive regulation of cell growth"/>
    <property type="evidence" value="ECO:0007669"/>
    <property type="project" value="TreeGrafter"/>
</dbReference>
<sequence length="286" mass="32113">MLINELDESLLLAASSDGNVRIWENFTQKGGQKLVTAFSSVQGHGAAGRSIVIDWQQQSGYLYASGDMSLPSWFGILTRNNFSAPFSHLLIVQFLPWGENGPISYTIDQIDDWDDYVKNKPLLVQISSPPTLYGKLFDPKRPYQITDTARIVLRSAALTIRNANLSGFSLMNHFIKGNVVVIKQNNFVAFRTLQLDPSREWGSNPSSGYNQMSMFMKDTIRETHNTSPSLLPLHMESYFQDLDAPNVDEDFIVDHPSTMTNMRPSSMQSSTSSYTSSFPLSYRNSS</sequence>
<accession>A0A8T0RY60</accession>
<dbReference type="GO" id="GO:0010506">
    <property type="term" value="P:regulation of autophagy"/>
    <property type="evidence" value="ECO:0007669"/>
    <property type="project" value="TreeGrafter"/>
</dbReference>
<dbReference type="Proteomes" id="UP000823388">
    <property type="component" value="Chromosome 5N"/>
</dbReference>
<dbReference type="GO" id="GO:0009267">
    <property type="term" value="P:cellular response to starvation"/>
    <property type="evidence" value="ECO:0007669"/>
    <property type="project" value="TreeGrafter"/>
</dbReference>
<dbReference type="InterPro" id="IPR001680">
    <property type="entry name" value="WD40_rpt"/>
</dbReference>
<dbReference type="GO" id="GO:0031931">
    <property type="term" value="C:TORC1 complex"/>
    <property type="evidence" value="ECO:0007669"/>
    <property type="project" value="InterPro"/>
</dbReference>
<protein>
    <submittedName>
        <fullName evidence="3">Uncharacterized protein</fullName>
    </submittedName>
</protein>
<name>A0A8T0RY60_PANVG</name>
<reference evidence="3" key="1">
    <citation type="submission" date="2020-05" db="EMBL/GenBank/DDBJ databases">
        <title>WGS assembly of Panicum virgatum.</title>
        <authorList>
            <person name="Lovell J.T."/>
            <person name="Jenkins J."/>
            <person name="Shu S."/>
            <person name="Juenger T.E."/>
            <person name="Schmutz J."/>
        </authorList>
    </citation>
    <scope>NUCLEOTIDE SEQUENCE</scope>
    <source>
        <strain evidence="3">AP13</strain>
    </source>
</reference>
<dbReference type="PANTHER" id="PTHR12848:SF16">
    <property type="entry name" value="REGULATORY-ASSOCIATED PROTEIN OF MTOR"/>
    <property type="match status" value="1"/>
</dbReference>
<feature type="repeat" description="WD" evidence="1">
    <location>
        <begin position="7"/>
        <end position="24"/>
    </location>
</feature>
<dbReference type="GO" id="GO:0031929">
    <property type="term" value="P:TOR signaling"/>
    <property type="evidence" value="ECO:0007669"/>
    <property type="project" value="InterPro"/>
</dbReference>
<evidence type="ECO:0000256" key="1">
    <source>
        <dbReference type="PROSITE-ProRule" id="PRU00221"/>
    </source>
</evidence>
<keyword evidence="4" id="KW-1185">Reference proteome</keyword>
<organism evidence="3 4">
    <name type="scientific">Panicum virgatum</name>
    <name type="common">Blackwell switchgrass</name>
    <dbReference type="NCBI Taxonomy" id="38727"/>
    <lineage>
        <taxon>Eukaryota</taxon>
        <taxon>Viridiplantae</taxon>
        <taxon>Streptophyta</taxon>
        <taxon>Embryophyta</taxon>
        <taxon>Tracheophyta</taxon>
        <taxon>Spermatophyta</taxon>
        <taxon>Magnoliopsida</taxon>
        <taxon>Liliopsida</taxon>
        <taxon>Poales</taxon>
        <taxon>Poaceae</taxon>
        <taxon>PACMAD clade</taxon>
        <taxon>Panicoideae</taxon>
        <taxon>Panicodae</taxon>
        <taxon>Paniceae</taxon>
        <taxon>Panicinae</taxon>
        <taxon>Panicum</taxon>
        <taxon>Panicum sect. Hiantes</taxon>
    </lineage>
</organism>
<keyword evidence="1" id="KW-0853">WD repeat</keyword>
<dbReference type="AlphaFoldDB" id="A0A8T0RY60"/>
<feature type="compositionally biased region" description="Low complexity" evidence="2">
    <location>
        <begin position="262"/>
        <end position="286"/>
    </location>
</feature>
<comment type="caution">
    <text evidence="3">The sequence shown here is derived from an EMBL/GenBank/DDBJ whole genome shotgun (WGS) entry which is preliminary data.</text>
</comment>
<evidence type="ECO:0000256" key="2">
    <source>
        <dbReference type="SAM" id="MobiDB-lite"/>
    </source>
</evidence>
<evidence type="ECO:0000313" key="4">
    <source>
        <dbReference type="Proteomes" id="UP000823388"/>
    </source>
</evidence>
<evidence type="ECO:0000313" key="3">
    <source>
        <dbReference type="EMBL" id="KAG2589453.1"/>
    </source>
</evidence>
<dbReference type="GO" id="GO:0005737">
    <property type="term" value="C:cytoplasm"/>
    <property type="evidence" value="ECO:0007669"/>
    <property type="project" value="TreeGrafter"/>
</dbReference>
<dbReference type="GO" id="GO:0030674">
    <property type="term" value="F:protein-macromolecule adaptor activity"/>
    <property type="evidence" value="ECO:0007669"/>
    <property type="project" value="TreeGrafter"/>
</dbReference>
<proteinExistence type="predicted"/>
<dbReference type="InterPro" id="IPR004083">
    <property type="entry name" value="Raptor"/>
</dbReference>